<dbReference type="InterPro" id="IPR008775">
    <property type="entry name" value="Phytyl_CoA_dOase-like"/>
</dbReference>
<evidence type="ECO:0000313" key="1">
    <source>
        <dbReference type="EMBL" id="KAA9378171.1"/>
    </source>
</evidence>
<comment type="caution">
    <text evidence="1">The sequence shown here is derived from an EMBL/GenBank/DDBJ whole genome shotgun (WGS) entry which is preliminary data.</text>
</comment>
<evidence type="ECO:0000313" key="2">
    <source>
        <dbReference type="Proteomes" id="UP000327011"/>
    </source>
</evidence>
<dbReference type="Gene3D" id="2.60.120.620">
    <property type="entry name" value="q2cbj1_9rhob like domain"/>
    <property type="match status" value="1"/>
</dbReference>
<keyword evidence="2" id="KW-1185">Reference proteome</keyword>
<accession>A0A5J5K448</accession>
<organism evidence="1 2">
    <name type="scientific">Microbispora cellulosiformans</name>
    <dbReference type="NCBI Taxonomy" id="2614688"/>
    <lineage>
        <taxon>Bacteria</taxon>
        <taxon>Bacillati</taxon>
        <taxon>Actinomycetota</taxon>
        <taxon>Actinomycetes</taxon>
        <taxon>Streptosporangiales</taxon>
        <taxon>Streptosporangiaceae</taxon>
        <taxon>Microbispora</taxon>
    </lineage>
</organism>
<dbReference type="EMBL" id="VYTZ01000005">
    <property type="protein sequence ID" value="KAA9378171.1"/>
    <property type="molecule type" value="Genomic_DNA"/>
</dbReference>
<dbReference type="AlphaFoldDB" id="A0A5J5K448"/>
<dbReference type="GO" id="GO:0016706">
    <property type="term" value="F:2-oxoglutarate-dependent dioxygenase activity"/>
    <property type="evidence" value="ECO:0007669"/>
    <property type="project" value="UniProtKB-ARBA"/>
</dbReference>
<gene>
    <name evidence="1" type="ORF">F5972_14830</name>
</gene>
<dbReference type="SUPFAM" id="SSF51197">
    <property type="entry name" value="Clavaminate synthase-like"/>
    <property type="match status" value="1"/>
</dbReference>
<sequence length="251" mass="26896">MLTDTDADRFVAEGFLKLEEAFPRETGDRLRDILWQQVGLSPDRPGDWTQPVVWAGPDPMGRGPFGEAVRSPALAEALDLVAGKGGWEPRGTIGNIPIRFPHPSDAGDTGWHIDQNDPGPGGTWGTVTARSRTLLVLMLFSEVGPDDAPTRVRVGSHLDTARVLEPHGESGLEFFASGPLLDEASAHRPVALATGLPGDVYVCHPYLVHAAQPHHGTRPRFMSQMPFMLTEPLSPGAATPLSRAARLGLAG</sequence>
<proteinExistence type="predicted"/>
<protein>
    <submittedName>
        <fullName evidence="1">Mitomycin antibiotics/polyketide fumonisin biosynthesis protein</fullName>
    </submittedName>
</protein>
<dbReference type="RefSeq" id="WP_150934084.1">
    <property type="nucleotide sequence ID" value="NZ_VYTZ01000005.1"/>
</dbReference>
<name>A0A5J5K448_9ACTN</name>
<reference evidence="1 2" key="1">
    <citation type="submission" date="2019-09" db="EMBL/GenBank/DDBJ databases">
        <title>Screening of Novel Bioactive Compounds from Soil-Associated.</title>
        <authorList>
            <person name="Gong X."/>
        </authorList>
    </citation>
    <scope>NUCLEOTIDE SEQUENCE [LARGE SCALE GENOMIC DNA]</scope>
    <source>
        <strain evidence="1 2">Gxj-6</strain>
    </source>
</reference>
<dbReference type="Proteomes" id="UP000327011">
    <property type="component" value="Unassembled WGS sequence"/>
</dbReference>
<dbReference type="Pfam" id="PF05721">
    <property type="entry name" value="PhyH"/>
    <property type="match status" value="1"/>
</dbReference>